<dbReference type="Proteomes" id="UP000287239">
    <property type="component" value="Unassembled WGS sequence"/>
</dbReference>
<comment type="caution">
    <text evidence="1">The sequence shown here is derived from an EMBL/GenBank/DDBJ whole genome shotgun (WGS) entry which is preliminary data.</text>
</comment>
<name>A0A429ZW52_9ENTE</name>
<dbReference type="EMBL" id="NGJU01000001">
    <property type="protein sequence ID" value="RST97958.1"/>
    <property type="molecule type" value="Genomic_DNA"/>
</dbReference>
<reference evidence="1 2" key="1">
    <citation type="submission" date="2017-05" db="EMBL/GenBank/DDBJ databases">
        <title>Vagococcus spp. assemblies.</title>
        <authorList>
            <person name="Gulvik C.A."/>
        </authorList>
    </citation>
    <scope>NUCLEOTIDE SEQUENCE [LARGE SCALE GENOMIC DNA]</scope>
    <source>
        <strain evidence="1 2">NCFB 2777</strain>
    </source>
</reference>
<dbReference type="GeneID" id="98566991"/>
<sequence length="109" mass="12385">MEEAVLKELLNTFKAEKEYRNDGYYRIRQGQGETYELAFLVPDSCGTTSVSPQITISKVADRWVPIKLLDFTSTPIKQLERTVATEDALEEALKALVNKFKHSTKKSTD</sequence>
<evidence type="ECO:0000313" key="1">
    <source>
        <dbReference type="EMBL" id="RST97958.1"/>
    </source>
</evidence>
<protein>
    <submittedName>
        <fullName evidence="1">Uncharacterized protein</fullName>
    </submittedName>
</protein>
<dbReference type="AlphaFoldDB" id="A0A429ZW52"/>
<organism evidence="1 2">
    <name type="scientific">Vagococcus salmoninarum</name>
    <dbReference type="NCBI Taxonomy" id="2739"/>
    <lineage>
        <taxon>Bacteria</taxon>
        <taxon>Bacillati</taxon>
        <taxon>Bacillota</taxon>
        <taxon>Bacilli</taxon>
        <taxon>Lactobacillales</taxon>
        <taxon>Enterococcaceae</taxon>
        <taxon>Vagococcus</taxon>
    </lineage>
</organism>
<evidence type="ECO:0000313" key="2">
    <source>
        <dbReference type="Proteomes" id="UP000287239"/>
    </source>
</evidence>
<dbReference type="OrthoDB" id="2223244at2"/>
<proteinExistence type="predicted"/>
<dbReference type="RefSeq" id="WP_126778084.1">
    <property type="nucleotide sequence ID" value="NZ_CAUQJP010000081.1"/>
</dbReference>
<accession>A0A429ZW52</accession>
<gene>
    <name evidence="1" type="ORF">CBF35_01300</name>
</gene>
<keyword evidence="2" id="KW-1185">Reference proteome</keyword>